<accession>A0AAD5VZP1</accession>
<evidence type="ECO:0000313" key="1">
    <source>
        <dbReference type="EMBL" id="KAJ3569257.1"/>
    </source>
</evidence>
<protein>
    <submittedName>
        <fullName evidence="1">Uncharacterized protein</fullName>
    </submittedName>
</protein>
<sequence>MGVIPWHTLELGRYCVMGVVAGNLLLSDEVSAKIMRIVIAVWASPPISTMDFSEDRHRFSRNTKTDLDKAQSRSFESRLMHCTLPVPLRVKSALVTDQKEMTHVIAQVS</sequence>
<gene>
    <name evidence="1" type="ORF">NP233_g5173</name>
</gene>
<reference evidence="1" key="1">
    <citation type="submission" date="2022-07" db="EMBL/GenBank/DDBJ databases">
        <title>Genome Sequence of Leucocoprinus birnbaumii.</title>
        <authorList>
            <person name="Buettner E."/>
        </authorList>
    </citation>
    <scope>NUCLEOTIDE SEQUENCE</scope>
    <source>
        <strain evidence="1">VT141</strain>
    </source>
</reference>
<dbReference type="EMBL" id="JANIEX010000298">
    <property type="protein sequence ID" value="KAJ3569257.1"/>
    <property type="molecule type" value="Genomic_DNA"/>
</dbReference>
<comment type="caution">
    <text evidence="1">The sequence shown here is derived from an EMBL/GenBank/DDBJ whole genome shotgun (WGS) entry which is preliminary data.</text>
</comment>
<organism evidence="1 2">
    <name type="scientific">Leucocoprinus birnbaumii</name>
    <dbReference type="NCBI Taxonomy" id="56174"/>
    <lineage>
        <taxon>Eukaryota</taxon>
        <taxon>Fungi</taxon>
        <taxon>Dikarya</taxon>
        <taxon>Basidiomycota</taxon>
        <taxon>Agaricomycotina</taxon>
        <taxon>Agaricomycetes</taxon>
        <taxon>Agaricomycetidae</taxon>
        <taxon>Agaricales</taxon>
        <taxon>Agaricineae</taxon>
        <taxon>Agaricaceae</taxon>
        <taxon>Leucocoprinus</taxon>
    </lineage>
</organism>
<proteinExistence type="predicted"/>
<keyword evidence="2" id="KW-1185">Reference proteome</keyword>
<name>A0AAD5VZP1_9AGAR</name>
<evidence type="ECO:0000313" key="2">
    <source>
        <dbReference type="Proteomes" id="UP001213000"/>
    </source>
</evidence>
<dbReference type="AlphaFoldDB" id="A0AAD5VZP1"/>
<dbReference type="Proteomes" id="UP001213000">
    <property type="component" value="Unassembled WGS sequence"/>
</dbReference>